<evidence type="ECO:0000313" key="3">
    <source>
        <dbReference type="Proteomes" id="UP000789508"/>
    </source>
</evidence>
<feature type="non-terminal residue" evidence="2">
    <location>
        <position position="44"/>
    </location>
</feature>
<organism evidence="2 3">
    <name type="scientific">Ambispora leptoticha</name>
    <dbReference type="NCBI Taxonomy" id="144679"/>
    <lineage>
        <taxon>Eukaryota</taxon>
        <taxon>Fungi</taxon>
        <taxon>Fungi incertae sedis</taxon>
        <taxon>Mucoromycota</taxon>
        <taxon>Glomeromycotina</taxon>
        <taxon>Glomeromycetes</taxon>
        <taxon>Archaeosporales</taxon>
        <taxon>Ambisporaceae</taxon>
        <taxon>Ambispora</taxon>
    </lineage>
</organism>
<reference evidence="2" key="1">
    <citation type="submission" date="2021-06" db="EMBL/GenBank/DDBJ databases">
        <authorList>
            <person name="Kallberg Y."/>
            <person name="Tangrot J."/>
            <person name="Rosling A."/>
        </authorList>
    </citation>
    <scope>NUCLEOTIDE SEQUENCE</scope>
    <source>
        <strain evidence="2">FL130A</strain>
    </source>
</reference>
<evidence type="ECO:0000313" key="2">
    <source>
        <dbReference type="EMBL" id="CAG8759664.1"/>
    </source>
</evidence>
<comment type="caution">
    <text evidence="2">The sequence shown here is derived from an EMBL/GenBank/DDBJ whole genome shotgun (WGS) entry which is preliminary data.</text>
</comment>
<feature type="non-terminal residue" evidence="2">
    <location>
        <position position="1"/>
    </location>
</feature>
<gene>
    <name evidence="2" type="ORF">ALEPTO_LOCUS13625</name>
</gene>
<accession>A0A9N9NSG6</accession>
<dbReference type="AlphaFoldDB" id="A0A9N9NSG6"/>
<evidence type="ECO:0000256" key="1">
    <source>
        <dbReference type="SAM" id="MobiDB-lite"/>
    </source>
</evidence>
<sequence length="44" mass="4944">KRRKTVPQTENPVPNSLNDVIDKTSHKPPRSDSFNNKKVDSDPG</sequence>
<protein>
    <submittedName>
        <fullName evidence="2">214_t:CDS:1</fullName>
    </submittedName>
</protein>
<dbReference type="Proteomes" id="UP000789508">
    <property type="component" value="Unassembled WGS sequence"/>
</dbReference>
<proteinExistence type="predicted"/>
<feature type="region of interest" description="Disordered" evidence="1">
    <location>
        <begin position="1"/>
        <end position="44"/>
    </location>
</feature>
<feature type="compositionally biased region" description="Basic and acidic residues" evidence="1">
    <location>
        <begin position="35"/>
        <end position="44"/>
    </location>
</feature>
<name>A0A9N9NSG6_9GLOM</name>
<feature type="compositionally biased region" description="Polar residues" evidence="1">
    <location>
        <begin position="1"/>
        <end position="18"/>
    </location>
</feature>
<keyword evidence="3" id="KW-1185">Reference proteome</keyword>
<dbReference type="EMBL" id="CAJVPS010045563">
    <property type="protein sequence ID" value="CAG8759664.1"/>
    <property type="molecule type" value="Genomic_DNA"/>
</dbReference>